<dbReference type="AlphaFoldDB" id="A0A9W8AZC0"/>
<feature type="transmembrane region" description="Helical" evidence="9">
    <location>
        <begin position="1081"/>
        <end position="1099"/>
    </location>
</feature>
<evidence type="ECO:0000256" key="7">
    <source>
        <dbReference type="ARBA" id="ARBA00023136"/>
    </source>
</evidence>
<feature type="transmembrane region" description="Helical" evidence="9">
    <location>
        <begin position="922"/>
        <end position="939"/>
    </location>
</feature>
<dbReference type="GO" id="GO:0008654">
    <property type="term" value="P:phospholipid biosynthetic process"/>
    <property type="evidence" value="ECO:0007669"/>
    <property type="project" value="TreeGrafter"/>
</dbReference>
<gene>
    <name evidence="10" type="ORF">H4R34_004186</name>
</gene>
<evidence type="ECO:0000313" key="10">
    <source>
        <dbReference type="EMBL" id="KAJ1975840.1"/>
    </source>
</evidence>
<dbReference type="OrthoDB" id="5579088at2759"/>
<keyword evidence="6" id="KW-0443">Lipid metabolism</keyword>
<keyword evidence="7 9" id="KW-0472">Membrane</keyword>
<dbReference type="GO" id="GO:0005789">
    <property type="term" value="C:endoplasmic reticulum membrane"/>
    <property type="evidence" value="ECO:0007669"/>
    <property type="project" value="UniProtKB-SubCell"/>
</dbReference>
<dbReference type="Proteomes" id="UP001151582">
    <property type="component" value="Unassembled WGS sequence"/>
</dbReference>
<name>A0A9W8AZC0_9FUNG</name>
<feature type="transmembrane region" description="Helical" evidence="9">
    <location>
        <begin position="951"/>
        <end position="970"/>
    </location>
</feature>
<keyword evidence="11" id="KW-1185">Reference proteome</keyword>
<evidence type="ECO:0000313" key="11">
    <source>
        <dbReference type="Proteomes" id="UP001151582"/>
    </source>
</evidence>
<evidence type="ECO:0000256" key="3">
    <source>
        <dbReference type="ARBA" id="ARBA00022801"/>
    </source>
</evidence>
<dbReference type="GO" id="GO:0010945">
    <property type="term" value="F:coenzyme A diphosphatase activity"/>
    <property type="evidence" value="ECO:0007669"/>
    <property type="project" value="InterPro"/>
</dbReference>
<dbReference type="GO" id="GO:0034389">
    <property type="term" value="P:lipid droplet organization"/>
    <property type="evidence" value="ECO:0007669"/>
    <property type="project" value="TreeGrafter"/>
</dbReference>
<dbReference type="InterPro" id="IPR019388">
    <property type="entry name" value="FIT"/>
</dbReference>
<evidence type="ECO:0008006" key="12">
    <source>
        <dbReference type="Google" id="ProtNLM"/>
    </source>
</evidence>
<dbReference type="PANTHER" id="PTHR23129">
    <property type="entry name" value="ACYL-COENZYME A DIPHOSPHATASE FITM2"/>
    <property type="match status" value="1"/>
</dbReference>
<evidence type="ECO:0000256" key="2">
    <source>
        <dbReference type="ARBA" id="ARBA00022692"/>
    </source>
</evidence>
<sequence>MDPDSDEFLLVDRDSLATRCAPTTHPATKLALSTPQVTTKTFAVPKPLPFTPSLSANVLSGGSRPLLAQPPHPDTNSAATAAISQSQPLPTLATAVDSAFASPAMAPAPEDRYSLATVDSVTSLWSLRGAPDASGLPLLTALAHNRRTVSATSVPALRVVLTGYAPQHTTASEAVLGKLGEVWSHAVLSDGDPKPTLPIAPAAPLLLPERVYTVTGTKLNEPQPLVLAVGPLPKPMVYALPLTVTHPDQYGHGLQDNTPSPFDTAAAHRLLHLLAHQNHQFYHQSYGQVLDSLRRNPLFAPLARLPGGFKADERDEASDANLPLDPGQVPDTTLNLVVYHMDERHIDQQVVDLHALVQFLPVLPLLPPDADDPSELGPGTKQQVIVDALKFNQLMPYVVRPWVAGRPSERTLWSMSTLAAADSQLLYDQLLDHVDQLRRLPEASVSQLAQWATVAKECTAAVVQRLVRWGLGLFVMLWVLSLVSVPPVVLDEATVTVPTVRRDDRPMVSHWPLTPSPRPSLDGVVLSPVHSTVALWGCQPLPDEPARALCSYKITLRDHDRRVWAVPRPAPDARGTGARQCAAIDPLVSVWMGTVGQYPVGSSVPLDVHTAGMAPVPSKRWVLDCHHFWDRSAAYTPCVLEVGVTTPTRSVHPAHWPLLQVRLAANNSQVQGSPVVVSPLSDYSGIRATSGHCAPAWHTEVSPAATSSPAAGPRSTALSQPGWTLATVKEAMTQAAGWMQDHTHQLLTRAASWALVARVQTHVAQWARWLGGTFQPYWEHALATLYRTSAQLDRSTKAFVAQRMRTFRTKTQQLVLQSHRMRRTVEAQLVAGRHVRPAEQARRDVVASSITVVVLYVLTVALGTVLKEWYALDQQFGPAKTIVEPMPIGPLATDTLDQPLVFQVLGYLANKRNVLNQVFAKWSWGWTSVVFLLYAWLVVGQRQRVGPAVRCGLRWMLATAYWYLLTQWAFGPSLFDRVFTSSGGYCTVERTAVRSYYGCRVAGGQWEGGHDVSGHCMLLVHASLFLWVELSPYLFDARAYRTLHRTWLQRLCAYACYAILALWYTLLVCTALFFHSVREKATGTLFGLLYWWMAYGILFPRTMYPGQPESRLASATEVDTKHD</sequence>
<keyword evidence="3" id="KW-0378">Hydrolase</keyword>
<keyword evidence="4" id="KW-0256">Endoplasmic reticulum</keyword>
<evidence type="ECO:0000256" key="5">
    <source>
        <dbReference type="ARBA" id="ARBA00022989"/>
    </source>
</evidence>
<keyword evidence="2 9" id="KW-0812">Transmembrane</keyword>
<comment type="caution">
    <text evidence="10">The sequence shown here is derived from an EMBL/GenBank/DDBJ whole genome shotgun (WGS) entry which is preliminary data.</text>
</comment>
<reference evidence="10" key="1">
    <citation type="submission" date="2022-07" db="EMBL/GenBank/DDBJ databases">
        <title>Phylogenomic reconstructions and comparative analyses of Kickxellomycotina fungi.</title>
        <authorList>
            <person name="Reynolds N.K."/>
            <person name="Stajich J.E."/>
            <person name="Barry K."/>
            <person name="Grigoriev I.V."/>
            <person name="Crous P."/>
            <person name="Smith M.E."/>
        </authorList>
    </citation>
    <scope>NUCLEOTIDE SEQUENCE</scope>
    <source>
        <strain evidence="10">RSA 567</strain>
    </source>
</reference>
<dbReference type="GO" id="GO:0019915">
    <property type="term" value="P:lipid storage"/>
    <property type="evidence" value="ECO:0007669"/>
    <property type="project" value="InterPro"/>
</dbReference>
<dbReference type="EMBL" id="JANBQB010000487">
    <property type="protein sequence ID" value="KAJ1975840.1"/>
    <property type="molecule type" value="Genomic_DNA"/>
</dbReference>
<dbReference type="PANTHER" id="PTHR23129:SF0">
    <property type="entry name" value="ACYL-COENZYME A DIPHOSPHATASE FITM2"/>
    <property type="match status" value="1"/>
</dbReference>
<protein>
    <recommendedName>
        <fullName evidence="12">Inositol phospholipid synthesis and fat-storage-inducing TM-domain-containing protein</fullName>
    </recommendedName>
</protein>
<evidence type="ECO:0000256" key="1">
    <source>
        <dbReference type="ARBA" id="ARBA00004477"/>
    </source>
</evidence>
<dbReference type="Pfam" id="PF10261">
    <property type="entry name" value="FIT"/>
    <property type="match status" value="1"/>
</dbReference>
<evidence type="ECO:0000256" key="9">
    <source>
        <dbReference type="SAM" id="Phobius"/>
    </source>
</evidence>
<feature type="transmembrane region" description="Helical" evidence="9">
    <location>
        <begin position="1051"/>
        <end position="1075"/>
    </location>
</feature>
<evidence type="ECO:0000256" key="8">
    <source>
        <dbReference type="SAM" id="MobiDB-lite"/>
    </source>
</evidence>
<accession>A0A9W8AZC0</accession>
<keyword evidence="5 9" id="KW-1133">Transmembrane helix</keyword>
<evidence type="ECO:0000256" key="4">
    <source>
        <dbReference type="ARBA" id="ARBA00022824"/>
    </source>
</evidence>
<proteinExistence type="predicted"/>
<evidence type="ECO:0000256" key="6">
    <source>
        <dbReference type="ARBA" id="ARBA00023098"/>
    </source>
</evidence>
<organism evidence="10 11">
    <name type="scientific">Dimargaris verticillata</name>
    <dbReference type="NCBI Taxonomy" id="2761393"/>
    <lineage>
        <taxon>Eukaryota</taxon>
        <taxon>Fungi</taxon>
        <taxon>Fungi incertae sedis</taxon>
        <taxon>Zoopagomycota</taxon>
        <taxon>Kickxellomycotina</taxon>
        <taxon>Dimargaritomycetes</taxon>
        <taxon>Dimargaritales</taxon>
        <taxon>Dimargaritaceae</taxon>
        <taxon>Dimargaris</taxon>
    </lineage>
</organism>
<feature type="region of interest" description="Disordered" evidence="8">
    <location>
        <begin position="61"/>
        <end position="80"/>
    </location>
</feature>
<feature type="transmembrane region" description="Helical" evidence="9">
    <location>
        <begin position="1012"/>
        <end position="1030"/>
    </location>
</feature>
<comment type="subcellular location">
    <subcellularLocation>
        <location evidence="1">Endoplasmic reticulum membrane</location>
        <topology evidence="1">Multi-pass membrane protein</topology>
    </subcellularLocation>
</comment>